<keyword evidence="1" id="KW-0472">Membrane</keyword>
<sequence length="97" mass="11524">MKSTINTTGKILSQILLLCFLFWVLVKIPAIGSSQFFMVFYESGWLQLILATIACTLYFVYQWVINKFKFNYYFYNVVLRFVTLVIIFDSTIKQLFF</sequence>
<organism evidence="2 3">
    <name type="scientific">Paenimyroides ceti</name>
    <dbReference type="NCBI Taxonomy" id="395087"/>
    <lineage>
        <taxon>Bacteria</taxon>
        <taxon>Pseudomonadati</taxon>
        <taxon>Bacteroidota</taxon>
        <taxon>Flavobacteriia</taxon>
        <taxon>Flavobacteriales</taxon>
        <taxon>Flavobacteriaceae</taxon>
        <taxon>Paenimyroides</taxon>
    </lineage>
</organism>
<proteinExistence type="predicted"/>
<dbReference type="Proteomes" id="UP001242368">
    <property type="component" value="Unassembled WGS sequence"/>
</dbReference>
<evidence type="ECO:0000256" key="1">
    <source>
        <dbReference type="SAM" id="Phobius"/>
    </source>
</evidence>
<evidence type="ECO:0000313" key="3">
    <source>
        <dbReference type="Proteomes" id="UP001242368"/>
    </source>
</evidence>
<accession>A0ABT8CUP9</accession>
<dbReference type="RefSeq" id="WP_290362963.1">
    <property type="nucleotide sequence ID" value="NZ_JAUFQU010000001.1"/>
</dbReference>
<feature type="transmembrane region" description="Helical" evidence="1">
    <location>
        <begin position="44"/>
        <end position="61"/>
    </location>
</feature>
<keyword evidence="1" id="KW-0812">Transmembrane</keyword>
<keyword evidence="3" id="KW-1185">Reference proteome</keyword>
<name>A0ABT8CUP9_9FLAO</name>
<dbReference type="EMBL" id="JAUFQU010000001">
    <property type="protein sequence ID" value="MDN3706912.1"/>
    <property type="molecule type" value="Genomic_DNA"/>
</dbReference>
<protein>
    <submittedName>
        <fullName evidence="2">Uncharacterized protein</fullName>
    </submittedName>
</protein>
<gene>
    <name evidence="2" type="ORF">QW060_07170</name>
</gene>
<keyword evidence="1" id="KW-1133">Transmembrane helix</keyword>
<evidence type="ECO:0000313" key="2">
    <source>
        <dbReference type="EMBL" id="MDN3706912.1"/>
    </source>
</evidence>
<comment type="caution">
    <text evidence="2">The sequence shown here is derived from an EMBL/GenBank/DDBJ whole genome shotgun (WGS) entry which is preliminary data.</text>
</comment>
<feature type="transmembrane region" description="Helical" evidence="1">
    <location>
        <begin position="73"/>
        <end position="92"/>
    </location>
</feature>
<feature type="transmembrane region" description="Helical" evidence="1">
    <location>
        <begin position="12"/>
        <end position="32"/>
    </location>
</feature>
<reference evidence="3" key="1">
    <citation type="journal article" date="2019" name="Int. J. Syst. Evol. Microbiol.">
        <title>The Global Catalogue of Microorganisms (GCM) 10K type strain sequencing project: providing services to taxonomists for standard genome sequencing and annotation.</title>
        <authorList>
            <consortium name="The Broad Institute Genomics Platform"/>
            <consortium name="The Broad Institute Genome Sequencing Center for Infectious Disease"/>
            <person name="Wu L."/>
            <person name="Ma J."/>
        </authorList>
    </citation>
    <scope>NUCLEOTIDE SEQUENCE [LARGE SCALE GENOMIC DNA]</scope>
    <source>
        <strain evidence="3">CECT 7184</strain>
    </source>
</reference>